<gene>
    <name evidence="2" type="ORF">ZOSMA_19G00780</name>
</gene>
<dbReference type="GO" id="GO:0000304">
    <property type="term" value="P:response to singlet oxygen"/>
    <property type="evidence" value="ECO:0000318"/>
    <property type="project" value="GO_Central"/>
</dbReference>
<dbReference type="GO" id="GO:0042651">
    <property type="term" value="C:thylakoid membrane"/>
    <property type="evidence" value="ECO:0000318"/>
    <property type="project" value="GO_Central"/>
</dbReference>
<keyword evidence="3" id="KW-1185">Reference proteome</keyword>
<feature type="compositionally biased region" description="Polar residues" evidence="1">
    <location>
        <begin position="198"/>
        <end position="211"/>
    </location>
</feature>
<dbReference type="Proteomes" id="UP000036987">
    <property type="component" value="Unassembled WGS sequence"/>
</dbReference>
<evidence type="ECO:0000256" key="1">
    <source>
        <dbReference type="SAM" id="MobiDB-lite"/>
    </source>
</evidence>
<organism evidence="2 3">
    <name type="scientific">Zostera marina</name>
    <name type="common">Eelgrass</name>
    <dbReference type="NCBI Taxonomy" id="29655"/>
    <lineage>
        <taxon>Eukaryota</taxon>
        <taxon>Viridiplantae</taxon>
        <taxon>Streptophyta</taxon>
        <taxon>Embryophyta</taxon>
        <taxon>Tracheophyta</taxon>
        <taxon>Spermatophyta</taxon>
        <taxon>Magnoliopsida</taxon>
        <taxon>Liliopsida</taxon>
        <taxon>Zosteraceae</taxon>
        <taxon>Zostera</taxon>
    </lineage>
</organism>
<sequence length="509" mass="55772">MAASAAANEWAVGGSILQLPSQWRSHHLVVRPRLTVISLNSRTFLLRCCSGGGASDSGSKDWDWKKWSQHFFEIDKVESSTSVLQTAIDEERYYDVSRLCKLAGRGLDGGAGWSKDSDDSFGRIIRITPSVGRFVGRTFSPRQLVTGSLGTPLFEIFLVVDDDGKYTMQPAKENSKFSSSSSSVSLLLSPTPSKPVDENTSSVDESLQSTNDSEEKNNIDTKDDTEEGIKSVISFLKDRIPGFKDKELNINVSAEVKIDELLLEHLGLNDDDELLAEYIVQNVVSSSAASDDDVDENDDDVSTISSSSSEDEPFNIDNSQLETGPVSDDNDTIESGKKSSLKFYIGGKIHNREDILSKTYVRIPAEIKDVDKDSFMLHIPGRKTDSNTGLSKESKAKVAAIAAKAISELMPPEVVKAFLNVDKAPAKVARDVKEIIKLAVTHAQQRNRISGTMSFNRINADSSGLDPFEGLYVGAFGPYGAEVVQLQRKFGHWNNADETTNGSTLEFFE</sequence>
<reference evidence="3" key="1">
    <citation type="journal article" date="2016" name="Nature">
        <title>The genome of the seagrass Zostera marina reveals angiosperm adaptation to the sea.</title>
        <authorList>
            <person name="Olsen J.L."/>
            <person name="Rouze P."/>
            <person name="Verhelst B."/>
            <person name="Lin Y.-C."/>
            <person name="Bayer T."/>
            <person name="Collen J."/>
            <person name="Dattolo E."/>
            <person name="De Paoli E."/>
            <person name="Dittami S."/>
            <person name="Maumus F."/>
            <person name="Michel G."/>
            <person name="Kersting A."/>
            <person name="Lauritano C."/>
            <person name="Lohaus R."/>
            <person name="Toepel M."/>
            <person name="Tonon T."/>
            <person name="Vanneste K."/>
            <person name="Amirebrahimi M."/>
            <person name="Brakel J."/>
            <person name="Bostroem C."/>
            <person name="Chovatia M."/>
            <person name="Grimwood J."/>
            <person name="Jenkins J.W."/>
            <person name="Jueterbock A."/>
            <person name="Mraz A."/>
            <person name="Stam W.T."/>
            <person name="Tice H."/>
            <person name="Bornberg-Bauer E."/>
            <person name="Green P.J."/>
            <person name="Pearson G.A."/>
            <person name="Procaccini G."/>
            <person name="Duarte C.M."/>
            <person name="Schmutz J."/>
            <person name="Reusch T.B.H."/>
            <person name="Van de Peer Y."/>
        </authorList>
    </citation>
    <scope>NUCLEOTIDE SEQUENCE [LARGE SCALE GENOMIC DNA]</scope>
    <source>
        <strain evidence="3">cv. Finnish</strain>
    </source>
</reference>
<dbReference type="InterPro" id="IPR044680">
    <property type="entry name" value="EX1/2"/>
</dbReference>
<dbReference type="Pfam" id="PF12014">
    <property type="entry name" value="Cyclin_D1_bind"/>
    <property type="match status" value="1"/>
</dbReference>
<protein>
    <submittedName>
        <fullName evidence="2">Uncharacterized protein</fullName>
    </submittedName>
</protein>
<dbReference type="GO" id="GO:0010343">
    <property type="term" value="P:singlet oxygen-mediated programmed cell death"/>
    <property type="evidence" value="ECO:0007669"/>
    <property type="project" value="InterPro"/>
</dbReference>
<feature type="compositionally biased region" description="Low complexity" evidence="1">
    <location>
        <begin position="176"/>
        <end position="191"/>
    </location>
</feature>
<feature type="compositionally biased region" description="Acidic residues" evidence="1">
    <location>
        <begin position="290"/>
        <end position="301"/>
    </location>
</feature>
<comment type="caution">
    <text evidence="2">The sequence shown here is derived from an EMBL/GenBank/DDBJ whole genome shotgun (WGS) entry which is preliminary data.</text>
</comment>
<feature type="region of interest" description="Disordered" evidence="1">
    <location>
        <begin position="171"/>
        <end position="224"/>
    </location>
</feature>
<evidence type="ECO:0000313" key="3">
    <source>
        <dbReference type="Proteomes" id="UP000036987"/>
    </source>
</evidence>
<name>A0A0K9PQH8_ZOSMR</name>
<dbReference type="AlphaFoldDB" id="A0A0K9PQH8"/>
<accession>A0A0K9PQH8</accession>
<feature type="region of interest" description="Disordered" evidence="1">
    <location>
        <begin position="286"/>
        <end position="334"/>
    </location>
</feature>
<dbReference type="OMA" id="MASTHPC"/>
<proteinExistence type="predicted"/>
<feature type="compositionally biased region" description="Basic and acidic residues" evidence="1">
    <location>
        <begin position="213"/>
        <end position="222"/>
    </location>
</feature>
<dbReference type="PANTHER" id="PTHR33917:SF2">
    <property type="entry name" value="PROTEIN EXECUTER 2, CHLOROPLASTIC"/>
    <property type="match status" value="1"/>
</dbReference>
<dbReference type="PANTHER" id="PTHR33917">
    <property type="entry name" value="PROTEIN EXECUTER 1, CHLOROPLASTIC"/>
    <property type="match status" value="1"/>
</dbReference>
<dbReference type="STRING" id="29655.A0A0K9PQH8"/>
<evidence type="ECO:0000313" key="2">
    <source>
        <dbReference type="EMBL" id="KMZ70495.1"/>
    </source>
</evidence>
<dbReference type="OrthoDB" id="722566at2759"/>
<dbReference type="EMBL" id="LFYR01000728">
    <property type="protein sequence ID" value="KMZ70495.1"/>
    <property type="molecule type" value="Genomic_DNA"/>
</dbReference>